<dbReference type="eggNOG" id="ENOG502R21Z">
    <property type="taxonomic scope" value="Eukaryota"/>
</dbReference>
<dbReference type="EnsemblMetazoa" id="Aqu2.1.15472_001">
    <property type="protein sequence ID" value="Aqu2.1.15472_001"/>
    <property type="gene ID" value="Aqu2.1.15472"/>
</dbReference>
<dbReference type="Pfam" id="PF09346">
    <property type="entry name" value="SMI1_KNR4"/>
    <property type="match status" value="1"/>
</dbReference>
<dbReference type="InterPro" id="IPR018958">
    <property type="entry name" value="Knr4/Smi1-like_dom"/>
</dbReference>
<evidence type="ECO:0000313" key="2">
    <source>
        <dbReference type="EnsemblMetazoa" id="Aqu2.1.15472_001"/>
    </source>
</evidence>
<proteinExistence type="predicted"/>
<dbReference type="InterPro" id="IPR037883">
    <property type="entry name" value="Knr4/Smi1-like_sf"/>
</dbReference>
<evidence type="ECO:0000259" key="1">
    <source>
        <dbReference type="SMART" id="SM00860"/>
    </source>
</evidence>
<dbReference type="InterPro" id="IPR039231">
    <property type="entry name" value="TPGS2"/>
</dbReference>
<dbReference type="SUPFAM" id="SSF160631">
    <property type="entry name" value="SMI1/KNR4-like"/>
    <property type="match status" value="1"/>
</dbReference>
<dbReference type="SMART" id="SM00860">
    <property type="entry name" value="SMI1_KNR4"/>
    <property type="match status" value="1"/>
</dbReference>
<feature type="domain" description="Knr4/Smi1-like" evidence="1">
    <location>
        <begin position="42"/>
        <end position="183"/>
    </location>
</feature>
<accession>A0A1X7TKN9</accession>
<reference evidence="2" key="1">
    <citation type="submission" date="2017-05" db="UniProtKB">
        <authorList>
            <consortium name="EnsemblMetazoa"/>
        </authorList>
    </citation>
    <scope>IDENTIFICATION</scope>
</reference>
<dbReference type="PANTHER" id="PTHR31854:SF2">
    <property type="entry name" value="TUBULIN POLYGLUTAMYLASE COMPLEX SUBUNIT 2"/>
    <property type="match status" value="1"/>
</dbReference>
<dbReference type="STRING" id="400682.A0A1X7TKN9"/>
<name>A0A1X7TKN9_AMPQE</name>
<dbReference type="InParanoid" id="A0A1X7TKN9"/>
<protein>
    <recommendedName>
        <fullName evidence="1">Knr4/Smi1-like domain-containing protein</fullName>
    </recommendedName>
</protein>
<dbReference type="PANTHER" id="PTHR31854">
    <property type="entry name" value="TUBULIN POLYGLUTAMYLASE COMPLEX SUBUNIT 2"/>
    <property type="match status" value="1"/>
</dbReference>
<dbReference type="Gene3D" id="3.40.1580.10">
    <property type="entry name" value="SMI1/KNR4-like"/>
    <property type="match status" value="1"/>
</dbReference>
<dbReference type="AlphaFoldDB" id="A0A1X7TKN9"/>
<dbReference type="OrthoDB" id="10249691at2759"/>
<sequence>MFLSSLEKYICKPGHSYSQSNNNICLVEQPGVVDVSAGYGAPLNQSVLQSWERLKGLTLTDDIRDFYMSHDGAYLIWKYNHNRNSIVLGNITINSLDDLSVFNPFNTCANTCTPSLYDLQDKNDDWDPFYCINNKIIIISSCPDTGHTCLVFDENSLFRGIWLIDLALNCHLMCDTFSDYLRLCQVHLGLIQWPYSLVGLDVSNHYKAWFEIFIPKRFLINNKEQEQDDDSSPVSVHLTTPNFSLYNQRPMK</sequence>
<organism evidence="2">
    <name type="scientific">Amphimedon queenslandica</name>
    <name type="common">Sponge</name>
    <dbReference type="NCBI Taxonomy" id="400682"/>
    <lineage>
        <taxon>Eukaryota</taxon>
        <taxon>Metazoa</taxon>
        <taxon>Porifera</taxon>
        <taxon>Demospongiae</taxon>
        <taxon>Heteroscleromorpha</taxon>
        <taxon>Haplosclerida</taxon>
        <taxon>Niphatidae</taxon>
        <taxon>Amphimedon</taxon>
    </lineage>
</organism>